<dbReference type="InterPro" id="IPR017871">
    <property type="entry name" value="ABC_transporter-like_CS"/>
</dbReference>
<keyword evidence="5" id="KW-1185">Reference proteome</keyword>
<dbReference type="InterPro" id="IPR027417">
    <property type="entry name" value="P-loop_NTPase"/>
</dbReference>
<accession>A0A4Y3KH51</accession>
<evidence type="ECO:0000313" key="5">
    <source>
        <dbReference type="Proteomes" id="UP000315842"/>
    </source>
</evidence>
<gene>
    <name evidence="4" type="ORF">CUD01_27720</name>
</gene>
<dbReference type="RefSeq" id="WP_141321983.1">
    <property type="nucleotide sequence ID" value="NZ_BJLP01000056.1"/>
</dbReference>
<dbReference type="InterPro" id="IPR003593">
    <property type="entry name" value="AAA+_ATPase"/>
</dbReference>
<dbReference type="Gene3D" id="3.40.50.300">
    <property type="entry name" value="P-loop containing nucleotide triphosphate hydrolases"/>
    <property type="match status" value="1"/>
</dbReference>
<dbReference type="PANTHER" id="PTHR24220:SF684">
    <property type="entry name" value="FE(3+) IONS IMPORT ATP-BINDING PROTEIN FBPC"/>
    <property type="match status" value="1"/>
</dbReference>
<dbReference type="PANTHER" id="PTHR24220">
    <property type="entry name" value="IMPORT ATP-BINDING PROTEIN"/>
    <property type="match status" value="1"/>
</dbReference>
<comment type="caution">
    <text evidence="4">The sequence shown here is derived from an EMBL/GenBank/DDBJ whole genome shotgun (WGS) entry which is preliminary data.</text>
</comment>
<evidence type="ECO:0000256" key="2">
    <source>
        <dbReference type="ARBA" id="ARBA00022840"/>
    </source>
</evidence>
<dbReference type="AlphaFoldDB" id="A0A4Y3KH51"/>
<reference evidence="4 5" key="1">
    <citation type="submission" date="2019-06" db="EMBL/GenBank/DDBJ databases">
        <title>Whole genome shotgun sequence of Cellulomonas uda NBRC 3747.</title>
        <authorList>
            <person name="Hosoyama A."/>
            <person name="Uohara A."/>
            <person name="Ohji S."/>
            <person name="Ichikawa N."/>
        </authorList>
    </citation>
    <scope>NUCLEOTIDE SEQUENCE [LARGE SCALE GENOMIC DNA]</scope>
    <source>
        <strain evidence="4 5">NBRC 3747</strain>
    </source>
</reference>
<dbReference type="GO" id="GO:0005524">
    <property type="term" value="F:ATP binding"/>
    <property type="evidence" value="ECO:0007669"/>
    <property type="project" value="UniProtKB-KW"/>
</dbReference>
<evidence type="ECO:0000256" key="1">
    <source>
        <dbReference type="ARBA" id="ARBA00022741"/>
    </source>
</evidence>
<dbReference type="EMBL" id="BJLP01000056">
    <property type="protein sequence ID" value="GEA82328.1"/>
    <property type="molecule type" value="Genomic_DNA"/>
</dbReference>
<sequence>MIALHDVTVRYGGRTALAGLSAVLPRSGVTAVTGPNGAGKTTLGRVLLGLVPPSSGRVTGLDGLRRAAAFQDLRLCEHLSAVANVRLVLPRSVRAVAVTDALDCVGLDGRAWHVPVRTLSGGQRRRVALVRALAGDADLVVLDEPFTGLDAAGRDAVLAWTRERLEGRTVVLVTHDPGDVAFFAATELPLVPADAGPWPPQNALDGGR</sequence>
<keyword evidence="1" id="KW-0547">Nucleotide-binding</keyword>
<dbReference type="GO" id="GO:0022857">
    <property type="term" value="F:transmembrane transporter activity"/>
    <property type="evidence" value="ECO:0007669"/>
    <property type="project" value="TreeGrafter"/>
</dbReference>
<dbReference type="GO" id="GO:0005886">
    <property type="term" value="C:plasma membrane"/>
    <property type="evidence" value="ECO:0007669"/>
    <property type="project" value="TreeGrafter"/>
</dbReference>
<protein>
    <submittedName>
        <fullName evidence="4">Sulfate transporter</fullName>
    </submittedName>
</protein>
<name>A0A4Y3KH51_CELUD</name>
<dbReference type="Proteomes" id="UP000315842">
    <property type="component" value="Unassembled WGS sequence"/>
</dbReference>
<evidence type="ECO:0000313" key="4">
    <source>
        <dbReference type="EMBL" id="GEA82328.1"/>
    </source>
</evidence>
<dbReference type="SMART" id="SM00382">
    <property type="entry name" value="AAA"/>
    <property type="match status" value="1"/>
</dbReference>
<dbReference type="Pfam" id="PF00005">
    <property type="entry name" value="ABC_tran"/>
    <property type="match status" value="1"/>
</dbReference>
<dbReference type="PROSITE" id="PS00211">
    <property type="entry name" value="ABC_TRANSPORTER_1"/>
    <property type="match status" value="1"/>
</dbReference>
<feature type="domain" description="ABC transporter" evidence="3">
    <location>
        <begin position="2"/>
        <end position="208"/>
    </location>
</feature>
<dbReference type="InterPro" id="IPR015854">
    <property type="entry name" value="ABC_transpr_LolD-like"/>
</dbReference>
<dbReference type="PROSITE" id="PS50893">
    <property type="entry name" value="ABC_TRANSPORTER_2"/>
    <property type="match status" value="1"/>
</dbReference>
<proteinExistence type="predicted"/>
<organism evidence="4 5">
    <name type="scientific">Cellulomonas uda</name>
    <dbReference type="NCBI Taxonomy" id="1714"/>
    <lineage>
        <taxon>Bacteria</taxon>
        <taxon>Bacillati</taxon>
        <taxon>Actinomycetota</taxon>
        <taxon>Actinomycetes</taxon>
        <taxon>Micrococcales</taxon>
        <taxon>Cellulomonadaceae</taxon>
        <taxon>Cellulomonas</taxon>
    </lineage>
</organism>
<evidence type="ECO:0000259" key="3">
    <source>
        <dbReference type="PROSITE" id="PS50893"/>
    </source>
</evidence>
<keyword evidence="2" id="KW-0067">ATP-binding</keyword>
<dbReference type="InterPro" id="IPR003439">
    <property type="entry name" value="ABC_transporter-like_ATP-bd"/>
</dbReference>
<dbReference type="SUPFAM" id="SSF52540">
    <property type="entry name" value="P-loop containing nucleoside triphosphate hydrolases"/>
    <property type="match status" value="1"/>
</dbReference>
<dbReference type="GO" id="GO:0016887">
    <property type="term" value="F:ATP hydrolysis activity"/>
    <property type="evidence" value="ECO:0007669"/>
    <property type="project" value="InterPro"/>
</dbReference>